<proteinExistence type="predicted"/>
<evidence type="ECO:0000313" key="1">
    <source>
        <dbReference type="EMBL" id="OHA13135.1"/>
    </source>
</evidence>
<evidence type="ECO:0000313" key="2">
    <source>
        <dbReference type="Proteomes" id="UP000178302"/>
    </source>
</evidence>
<organism evidence="1 2">
    <name type="scientific">Candidatus Tagabacteria bacterium RIFCSPLOWO2_01_FULL_39_11</name>
    <dbReference type="NCBI Taxonomy" id="1802295"/>
    <lineage>
        <taxon>Bacteria</taxon>
        <taxon>Candidatus Tagaibacteriota</taxon>
    </lineage>
</organism>
<gene>
    <name evidence="1" type="ORF">A2909_00270</name>
</gene>
<protein>
    <submittedName>
        <fullName evidence="1">Uncharacterized protein</fullName>
    </submittedName>
</protein>
<dbReference type="AlphaFoldDB" id="A0A1G2LNF5"/>
<reference evidence="1 2" key="1">
    <citation type="journal article" date="2016" name="Nat. Commun.">
        <title>Thousands of microbial genomes shed light on interconnected biogeochemical processes in an aquifer system.</title>
        <authorList>
            <person name="Anantharaman K."/>
            <person name="Brown C.T."/>
            <person name="Hug L.A."/>
            <person name="Sharon I."/>
            <person name="Castelle C.J."/>
            <person name="Probst A.J."/>
            <person name="Thomas B.C."/>
            <person name="Singh A."/>
            <person name="Wilkins M.J."/>
            <person name="Karaoz U."/>
            <person name="Brodie E.L."/>
            <person name="Williams K.H."/>
            <person name="Hubbard S.S."/>
            <person name="Banfield J.F."/>
        </authorList>
    </citation>
    <scope>NUCLEOTIDE SEQUENCE [LARGE SCALE GENOMIC DNA]</scope>
</reference>
<dbReference type="Proteomes" id="UP000178302">
    <property type="component" value="Unassembled WGS sequence"/>
</dbReference>
<dbReference type="InterPro" id="IPR019198">
    <property type="entry name" value="Beta_propeller_containing"/>
</dbReference>
<dbReference type="EMBL" id="MHQZ01000041">
    <property type="protein sequence ID" value="OHA13135.1"/>
    <property type="molecule type" value="Genomic_DNA"/>
</dbReference>
<comment type="caution">
    <text evidence="1">The sequence shown here is derived from an EMBL/GenBank/DDBJ whole genome shotgun (WGS) entry which is preliminary data.</text>
</comment>
<dbReference type="Pfam" id="PF09826">
    <property type="entry name" value="Beta_propel"/>
    <property type="match status" value="1"/>
</dbReference>
<accession>A0A1G2LNF5</accession>
<sequence length="149" mass="17065">MDLSNPQNPELKGELKIPGYSSYLHPITKDKILGVGKQEPQIKISLFDVSDPQNPTEADKYILDEYWSDILNTQHAFLLDDRHKVFFMPGGKGGYIFSYENDKLKLVKAVSQVSALRAIYINDYLYIVGNDKITVLNENDWQKVNELDL</sequence>
<name>A0A1G2LNF5_9BACT</name>